<evidence type="ECO:0000313" key="3">
    <source>
        <dbReference type="Proteomes" id="UP001161669"/>
    </source>
</evidence>
<accession>A0A3T1CWQ5</accession>
<keyword evidence="3" id="KW-1185">Reference proteome</keyword>
<evidence type="ECO:0008006" key="4">
    <source>
        <dbReference type="Google" id="ProtNLM"/>
    </source>
</evidence>
<evidence type="ECO:0000313" key="2">
    <source>
        <dbReference type="EMBL" id="BBI30235.1"/>
    </source>
</evidence>
<feature type="compositionally biased region" description="Acidic residues" evidence="1">
    <location>
        <begin position="180"/>
        <end position="193"/>
    </location>
</feature>
<dbReference type="KEGG" id="vg:80540587"/>
<evidence type="ECO:0000256" key="1">
    <source>
        <dbReference type="SAM" id="MobiDB-lite"/>
    </source>
</evidence>
<protein>
    <recommendedName>
        <fullName evidence="4">Ankyrin repeat protein</fullName>
    </recommendedName>
</protein>
<reference evidence="3" key="1">
    <citation type="journal article" date="2019" name="J. Virol.">
        <title>Medusavirus, a novel large DNA virus discovered from hot spring water.</title>
        <authorList>
            <person name="Yoshikawa G."/>
            <person name="Blanc-Mathieu R."/>
            <person name="Song C."/>
            <person name="Kayama Y."/>
            <person name="Mochizuki T."/>
            <person name="Murata K."/>
            <person name="Ogata H."/>
            <person name="Takemura M."/>
        </authorList>
    </citation>
    <scope>NUCLEOTIDE SEQUENCE [LARGE SCALE GENOMIC DNA]</scope>
</reference>
<feature type="region of interest" description="Disordered" evidence="1">
    <location>
        <begin position="180"/>
        <end position="206"/>
    </location>
</feature>
<name>A0A3T1CWQ5_9VIRU</name>
<proteinExistence type="predicted"/>
<organism evidence="2 3">
    <name type="scientific">Acanthamoeba castellanii medusavirus J1</name>
    <dbReference type="NCBI Taxonomy" id="3114988"/>
    <lineage>
        <taxon>Viruses</taxon>
        <taxon>Varidnaviria</taxon>
        <taxon>Bamfordvirae</taxon>
        <taxon>Nucleocytoviricota</taxon>
        <taxon>Megaviricetes</taxon>
        <taxon>Mamonoviridae</taxon>
        <taxon>Medusavirus</taxon>
        <taxon>Medusavirus medusae</taxon>
    </lineage>
</organism>
<dbReference type="EMBL" id="AP018495">
    <property type="protein sequence ID" value="BBI30235.1"/>
    <property type="molecule type" value="Genomic_DNA"/>
</dbReference>
<sequence length="206" mass="23442">MKRHIKEAVNQIAAQNGLPAAATDIIRDRALADADIKATGPDHNGVYSISAEVGHLLDRCYDAQMNKHHVERERQIDDFFTDAATRIATGGNFYHRLATAKNPHDRTNAFFWVRENYFLGGLRDKDAKGRTPFELALECGNFAIAAVLMHADQRFCEGKRPDAIFAHYHAFLEDIAYYDDDEEDSGTEEEEEEEHRCTAKKRRLDD</sequence>
<dbReference type="Proteomes" id="UP001161669">
    <property type="component" value="Segment"/>
</dbReference>